<dbReference type="RefSeq" id="XP_040636098.1">
    <property type="nucleotide sequence ID" value="XM_040782717.1"/>
</dbReference>
<dbReference type="InterPro" id="IPR045854">
    <property type="entry name" value="NO2/SO3_Rdtase_4Fe4S_sf"/>
</dbReference>
<dbReference type="AlphaFoldDB" id="A0A017S8A3"/>
<dbReference type="NCBIfam" id="TIGR02378">
    <property type="entry name" value="nirD_assim_sml"/>
    <property type="match status" value="1"/>
</dbReference>
<dbReference type="NCBIfam" id="NF011565">
    <property type="entry name" value="PRK14989.1"/>
    <property type="match status" value="1"/>
</dbReference>
<evidence type="ECO:0000256" key="15">
    <source>
        <dbReference type="ARBA" id="ARBA00023063"/>
    </source>
</evidence>
<evidence type="ECO:0000256" key="19">
    <source>
        <dbReference type="ARBA" id="ARBA00066907"/>
    </source>
</evidence>
<comment type="cofactor">
    <cofactor evidence="1">
        <name>siroheme</name>
        <dbReference type="ChEBI" id="CHEBI:60052"/>
    </cofactor>
</comment>
<evidence type="ECO:0000256" key="13">
    <source>
        <dbReference type="ARBA" id="ARBA00023004"/>
    </source>
</evidence>
<comment type="catalytic activity">
    <reaction evidence="17">
        <text>NH4(+) + 3 NAD(+) + 2 H2O = nitrite + 3 NADH + 5 H(+)</text>
        <dbReference type="Rhea" id="RHEA:24628"/>
        <dbReference type="ChEBI" id="CHEBI:15377"/>
        <dbReference type="ChEBI" id="CHEBI:15378"/>
        <dbReference type="ChEBI" id="CHEBI:16301"/>
        <dbReference type="ChEBI" id="CHEBI:28938"/>
        <dbReference type="ChEBI" id="CHEBI:57540"/>
        <dbReference type="ChEBI" id="CHEBI:57945"/>
        <dbReference type="EC" id="1.7.1.4"/>
    </reaction>
</comment>
<dbReference type="Pfam" id="PF03460">
    <property type="entry name" value="NIR_SIR_ferr"/>
    <property type="match status" value="1"/>
</dbReference>
<reference evidence="24" key="1">
    <citation type="journal article" date="2014" name="Nat. Commun.">
        <title>Genomic adaptations of the halophilic Dead Sea filamentous fungus Eurotium rubrum.</title>
        <authorList>
            <person name="Kis-Papo T."/>
            <person name="Weig A.R."/>
            <person name="Riley R."/>
            <person name="Persoh D."/>
            <person name="Salamov A."/>
            <person name="Sun H."/>
            <person name="Lipzen A."/>
            <person name="Wasser S.P."/>
            <person name="Rambold G."/>
            <person name="Grigoriev I.V."/>
            <person name="Nevo E."/>
        </authorList>
    </citation>
    <scope>NUCLEOTIDE SEQUENCE [LARGE SCALE GENOMIC DNA]</scope>
    <source>
        <strain evidence="24">CBS 135680</strain>
    </source>
</reference>
<dbReference type="UniPathway" id="UPA00653"/>
<evidence type="ECO:0000313" key="23">
    <source>
        <dbReference type="EMBL" id="EYE92410.1"/>
    </source>
</evidence>
<feature type="compositionally biased region" description="Basic and acidic residues" evidence="21">
    <location>
        <begin position="405"/>
        <end position="415"/>
    </location>
</feature>
<keyword evidence="15" id="KW-0534">Nitrate assimilation</keyword>
<evidence type="ECO:0000256" key="4">
    <source>
        <dbReference type="ARBA" id="ARBA00005096"/>
    </source>
</evidence>
<keyword evidence="9" id="KW-0001">2Fe-2S</keyword>
<dbReference type="Pfam" id="PF07992">
    <property type="entry name" value="Pyr_redox_2"/>
    <property type="match status" value="1"/>
</dbReference>
<organism evidence="23 24">
    <name type="scientific">Aspergillus ruber (strain CBS 135680)</name>
    <dbReference type="NCBI Taxonomy" id="1388766"/>
    <lineage>
        <taxon>Eukaryota</taxon>
        <taxon>Fungi</taxon>
        <taxon>Dikarya</taxon>
        <taxon>Ascomycota</taxon>
        <taxon>Pezizomycotina</taxon>
        <taxon>Eurotiomycetes</taxon>
        <taxon>Eurotiomycetidae</taxon>
        <taxon>Eurotiales</taxon>
        <taxon>Aspergillaceae</taxon>
        <taxon>Aspergillus</taxon>
        <taxon>Aspergillus subgen. Aspergillus</taxon>
    </lineage>
</organism>
<dbReference type="EMBL" id="KK088437">
    <property type="protein sequence ID" value="EYE92410.1"/>
    <property type="molecule type" value="Genomic_DNA"/>
</dbReference>
<dbReference type="InterPro" id="IPR036188">
    <property type="entry name" value="FAD/NAD-bd_sf"/>
</dbReference>
<evidence type="ECO:0000259" key="22">
    <source>
        <dbReference type="PROSITE" id="PS51296"/>
    </source>
</evidence>
<dbReference type="InterPro" id="IPR006066">
    <property type="entry name" value="NO2/SO3_Rdtase_FeS/sirohaem_BS"/>
</dbReference>
<keyword evidence="13" id="KW-0408">Iron</keyword>
<dbReference type="EC" id="1.7.1.4" evidence="19"/>
<dbReference type="GO" id="GO:0051537">
    <property type="term" value="F:2 iron, 2 sulfur cluster binding"/>
    <property type="evidence" value="ECO:0007669"/>
    <property type="project" value="UniProtKB-KW"/>
</dbReference>
<dbReference type="FunFam" id="3.30.413.10:FF:000007">
    <property type="entry name" value="Nitrite reductase [NAD(P)H] large subunit"/>
    <property type="match status" value="1"/>
</dbReference>
<dbReference type="Proteomes" id="UP000019804">
    <property type="component" value="Unassembled WGS sequence"/>
</dbReference>
<evidence type="ECO:0000256" key="14">
    <source>
        <dbReference type="ARBA" id="ARBA00023014"/>
    </source>
</evidence>
<evidence type="ECO:0000256" key="6">
    <source>
        <dbReference type="ARBA" id="ARBA00022485"/>
    </source>
</evidence>
<dbReference type="STRING" id="1388766.A0A017S8A3"/>
<dbReference type="GeneID" id="63697841"/>
<feature type="region of interest" description="Disordered" evidence="21">
    <location>
        <begin position="396"/>
        <end position="415"/>
    </location>
</feature>
<dbReference type="CDD" id="cd19944">
    <property type="entry name" value="NirB_Fer2_BFD-like_2"/>
    <property type="match status" value="1"/>
</dbReference>
<dbReference type="PANTHER" id="PTHR43809">
    <property type="entry name" value="NITRITE REDUCTASE (NADH) LARGE SUBUNIT"/>
    <property type="match status" value="1"/>
</dbReference>
<feature type="domain" description="Rieske" evidence="22">
    <location>
        <begin position="933"/>
        <end position="1037"/>
    </location>
</feature>
<dbReference type="Gene3D" id="3.30.413.10">
    <property type="entry name" value="Sulfite Reductase Hemoprotein, domain 1"/>
    <property type="match status" value="1"/>
</dbReference>
<protein>
    <recommendedName>
        <fullName evidence="20">Nitrite reductase [NAD(P)H]</fullName>
        <ecNumber evidence="19">1.7.1.4</ecNumber>
    </recommendedName>
</protein>
<evidence type="ECO:0000256" key="17">
    <source>
        <dbReference type="ARBA" id="ARBA00050114"/>
    </source>
</evidence>
<evidence type="ECO:0000256" key="18">
    <source>
        <dbReference type="ARBA" id="ARBA00051413"/>
    </source>
</evidence>
<dbReference type="SUPFAM" id="SSF56014">
    <property type="entry name" value="Nitrite and sulphite reductase 4Fe-4S domain-like"/>
    <property type="match status" value="1"/>
</dbReference>
<comment type="cofactor">
    <cofactor evidence="16">
        <name>[2Fe-2S] cluster</name>
        <dbReference type="ChEBI" id="CHEBI:190135"/>
    </cofactor>
</comment>
<dbReference type="Gene3D" id="1.10.10.1100">
    <property type="entry name" value="BFD-like [2Fe-2S]-binding domain"/>
    <property type="match status" value="1"/>
</dbReference>
<dbReference type="SUPFAM" id="SSF55124">
    <property type="entry name" value="Nitrite/Sulfite reductase N-terminal domain-like"/>
    <property type="match status" value="1"/>
</dbReference>
<dbReference type="PRINTS" id="PR00397">
    <property type="entry name" value="SIROHAEM"/>
</dbReference>
<evidence type="ECO:0000256" key="11">
    <source>
        <dbReference type="ARBA" id="ARBA00022827"/>
    </source>
</evidence>
<evidence type="ECO:0000256" key="7">
    <source>
        <dbReference type="ARBA" id="ARBA00022617"/>
    </source>
</evidence>
<evidence type="ECO:0000256" key="20">
    <source>
        <dbReference type="ARBA" id="ARBA00070300"/>
    </source>
</evidence>
<keyword evidence="11" id="KW-0274">FAD</keyword>
<gene>
    <name evidence="23" type="ORF">EURHEDRAFT_415535</name>
</gene>
<evidence type="ECO:0000256" key="16">
    <source>
        <dbReference type="ARBA" id="ARBA00034078"/>
    </source>
</evidence>
<dbReference type="GO" id="GO:0008942">
    <property type="term" value="F:nitrite reductase [NAD(P)H] activity"/>
    <property type="evidence" value="ECO:0007669"/>
    <property type="project" value="UniProtKB-EC"/>
</dbReference>
<dbReference type="SUPFAM" id="SSF50022">
    <property type="entry name" value="ISP domain"/>
    <property type="match status" value="1"/>
</dbReference>
<keyword evidence="14" id="KW-0411">Iron-sulfur</keyword>
<dbReference type="InterPro" id="IPR036136">
    <property type="entry name" value="Nit/Sulf_reduc_fer-like_dom_sf"/>
</dbReference>
<dbReference type="Pfam" id="PF04324">
    <property type="entry name" value="Fer2_BFD"/>
    <property type="match status" value="1"/>
</dbReference>
<dbReference type="InterPro" id="IPR016156">
    <property type="entry name" value="FAD/NAD-linked_Rdtase_dimer_sf"/>
</dbReference>
<dbReference type="Pfam" id="PF13806">
    <property type="entry name" value="Rieske_2"/>
    <property type="match status" value="1"/>
</dbReference>
<evidence type="ECO:0000256" key="21">
    <source>
        <dbReference type="SAM" id="MobiDB-lite"/>
    </source>
</evidence>
<evidence type="ECO:0000256" key="3">
    <source>
        <dbReference type="ARBA" id="ARBA00001974"/>
    </source>
</evidence>
<dbReference type="Gene3D" id="2.102.10.10">
    <property type="entry name" value="Rieske [2Fe-2S] iron-sulphur domain"/>
    <property type="match status" value="1"/>
</dbReference>
<dbReference type="Gene3D" id="3.50.50.60">
    <property type="entry name" value="FAD/NAD(P)-binding domain"/>
    <property type="match status" value="2"/>
</dbReference>
<dbReference type="InterPro" id="IPR041854">
    <property type="entry name" value="BFD-like_2Fe2S-bd_dom_sf"/>
</dbReference>
<comment type="similarity">
    <text evidence="5">Belongs to the nitrite and sulfite reductase 4Fe-4S domain family.</text>
</comment>
<dbReference type="InterPro" id="IPR036922">
    <property type="entry name" value="Rieske_2Fe-2S_sf"/>
</dbReference>
<evidence type="ECO:0000256" key="2">
    <source>
        <dbReference type="ARBA" id="ARBA00001966"/>
    </source>
</evidence>
<evidence type="ECO:0000256" key="5">
    <source>
        <dbReference type="ARBA" id="ARBA00010429"/>
    </source>
</evidence>
<dbReference type="OrthoDB" id="432169at2759"/>
<dbReference type="FunFam" id="1.10.10.1100:FF:000002">
    <property type="entry name" value="Nitrite reductase large subunit"/>
    <property type="match status" value="1"/>
</dbReference>
<sequence>MPLLDGLRSHNDVAGSVSRDVSHVEDIHTESVGNGSGNHGARRQKIVVVGLGMVAISFIEKVIKQDAERRQFDILVIGEEPHVAYNRVGLSSFFEHRQIENLYLNPKEWYGSFPDRSFDYHLNTRVTDIYPDDKIVKTSTGDVISYDTLVLATGSDAVLPTHTPGHDAKGIFVYRTIQDLERLIEFASQHKGETGVTVGGGLLGLEAAKAMTDLEDFGSVKLIDRNKWVLARQLDGDAGTLVTRKIRDLGLEVLHEKRVRLIKTDEDNNVTGIVFEDGEEISCSCICFAIGIKPRDELGFGAGIQRAGRGGFAIDERLQTSVPGIYAVGECASWDNQTFGIIAPGIEMADVLAFNLTNSDKAPKRFKRPDLSTKLKLLGVDVASFGDFFADRDGPKFMPGQRPSLRTEQRNGEEEPVKALTYKDPFGGVYKKYLFTMDGKYLLGGMMIGDTKDYLKLNQMVKAQKELEVPPSQFILGAQNGGEENADDLDDSTQICSCHNVTKGDVVENIQSGTCKSIGEVKSCTKAGTGCGGCMPLVQSIFNKTMLDMGQEVSNNLCIHIPYSRADLYNIVAVKQLRTFVDVMKAVGKNPDSLGCEICKPAIASILSSLFNQHIMDKELHDLQETNDRFLANIQRNGTFSVVPRVPGGEITAEKLITIGQVAQKYGLYCKITGAQRIDMFGAKKQDLLDIWTALVDVGMESGHAYAKSLRTVKSCVGTTWCRFGIGDSVGMAIRLEERYKSLRAPHKLKGAVSGCVRECAEAQNKDFGLIATEKGFNIFVGGNGGAKPRHSELLAKDVPPEKVFSVIDRYLIFYIRTADKLQRTARWIENLPGGINYLREVVIDDRLGIGADLEQQMQDLVDGYFCEWTETVKNPDRRKFFQQFANTDEAVDTVEVVKERGQKRPAYWPKDAPANEDFIGHQWSSTSWQPMIKADYFSDEHPQISSANVKRGDTQIAIFKIKGKYYSTQQMCPHKRAFVLSDGLIGDDDAGKYWVSCPYHKRNFDLNGEQAGRCSNDEAMNIATFPVDERDDGWIYLKLPPVEELDSLLGTKKWAVKKEESTDPFQRMDKRYRGMRGKKAGEIESNGQKGVQTNAIDW</sequence>
<keyword evidence="10" id="KW-0479">Metal-binding</keyword>
<proteinExistence type="inferred from homology"/>
<dbReference type="GO" id="GO:0020037">
    <property type="term" value="F:heme binding"/>
    <property type="evidence" value="ECO:0007669"/>
    <property type="project" value="InterPro"/>
</dbReference>
<comment type="cofactor">
    <cofactor evidence="2">
        <name>[4Fe-4S] cluster</name>
        <dbReference type="ChEBI" id="CHEBI:49883"/>
    </cofactor>
</comment>
<dbReference type="PROSITE" id="PS00365">
    <property type="entry name" value="NIR_SIR"/>
    <property type="match status" value="1"/>
</dbReference>
<dbReference type="PROSITE" id="PS51296">
    <property type="entry name" value="RIESKE"/>
    <property type="match status" value="1"/>
</dbReference>
<dbReference type="GO" id="GO:0015980">
    <property type="term" value="P:energy derivation by oxidation of organic compounds"/>
    <property type="evidence" value="ECO:0007669"/>
    <property type="project" value="UniProtKB-ARBA"/>
</dbReference>
<keyword evidence="24" id="KW-1185">Reference proteome</keyword>
<name>A0A017S8A3_ASPRC</name>
<evidence type="ECO:0000256" key="9">
    <source>
        <dbReference type="ARBA" id="ARBA00022714"/>
    </source>
</evidence>
<evidence type="ECO:0000256" key="10">
    <source>
        <dbReference type="ARBA" id="ARBA00022723"/>
    </source>
</evidence>
<dbReference type="Pfam" id="PF01077">
    <property type="entry name" value="NIR_SIR"/>
    <property type="match status" value="1"/>
</dbReference>
<evidence type="ECO:0000256" key="1">
    <source>
        <dbReference type="ARBA" id="ARBA00001929"/>
    </source>
</evidence>
<keyword evidence="8" id="KW-0285">Flavoprotein</keyword>
<dbReference type="CDD" id="cd19943">
    <property type="entry name" value="NirB_Fer2_BFD-like_1"/>
    <property type="match status" value="1"/>
</dbReference>
<dbReference type="Gene3D" id="3.90.480.20">
    <property type="match status" value="1"/>
</dbReference>
<dbReference type="GO" id="GO:0042128">
    <property type="term" value="P:nitrate assimilation"/>
    <property type="evidence" value="ECO:0007669"/>
    <property type="project" value="UniProtKB-UniPathway"/>
</dbReference>
<dbReference type="CDD" id="cd03529">
    <property type="entry name" value="Rieske_NirD"/>
    <property type="match status" value="1"/>
</dbReference>
<dbReference type="PRINTS" id="PR00368">
    <property type="entry name" value="FADPNR"/>
</dbReference>
<comment type="pathway">
    <text evidence="4">Nitrogen metabolism; nitrate reduction (assimilation).</text>
</comment>
<dbReference type="InterPro" id="IPR023753">
    <property type="entry name" value="FAD/NAD-binding_dom"/>
</dbReference>
<evidence type="ECO:0000256" key="8">
    <source>
        <dbReference type="ARBA" id="ARBA00022630"/>
    </source>
</evidence>
<dbReference type="SUPFAM" id="SSF51905">
    <property type="entry name" value="FAD/NAD(P)-binding domain"/>
    <property type="match status" value="2"/>
</dbReference>
<comment type="cofactor">
    <cofactor evidence="3">
        <name>FAD</name>
        <dbReference type="ChEBI" id="CHEBI:57692"/>
    </cofactor>
</comment>
<dbReference type="InterPro" id="IPR052034">
    <property type="entry name" value="NasD-like"/>
</dbReference>
<dbReference type="PANTHER" id="PTHR43809:SF1">
    <property type="entry name" value="NITRITE REDUCTASE (NADH) LARGE SUBUNIT"/>
    <property type="match status" value="1"/>
</dbReference>
<dbReference type="InterPro" id="IPR005117">
    <property type="entry name" value="NiRdtase/SiRdtase_haem-b_fer"/>
</dbReference>
<keyword evidence="7" id="KW-0349">Heme</keyword>
<accession>A0A017S8A3</accession>
<keyword evidence="12" id="KW-0560">Oxidoreductase</keyword>
<dbReference type="GO" id="GO:0051539">
    <property type="term" value="F:4 iron, 4 sulfur cluster binding"/>
    <property type="evidence" value="ECO:0007669"/>
    <property type="project" value="UniProtKB-KW"/>
</dbReference>
<dbReference type="InterPro" id="IPR007419">
    <property type="entry name" value="BFD-like_2Fe2S-bd_dom"/>
</dbReference>
<keyword evidence="6" id="KW-0004">4Fe-4S</keyword>
<dbReference type="InterPro" id="IPR006067">
    <property type="entry name" value="NO2/SO3_Rdtase_4Fe4S_dom"/>
</dbReference>
<dbReference type="HOGENOM" id="CLU_003291_0_0_1"/>
<dbReference type="PRINTS" id="PR00469">
    <property type="entry name" value="PNDRDTASEII"/>
</dbReference>
<dbReference type="GO" id="GO:0046872">
    <property type="term" value="F:metal ion binding"/>
    <property type="evidence" value="ECO:0007669"/>
    <property type="project" value="UniProtKB-KW"/>
</dbReference>
<dbReference type="InterPro" id="IPR017941">
    <property type="entry name" value="Rieske_2Fe-2S"/>
</dbReference>
<comment type="catalytic activity">
    <reaction evidence="18">
        <text>NH4(+) + 3 NADP(+) + 2 H2O = nitrite + 3 NADPH + 5 H(+)</text>
        <dbReference type="Rhea" id="RHEA:24632"/>
        <dbReference type="ChEBI" id="CHEBI:15377"/>
        <dbReference type="ChEBI" id="CHEBI:15378"/>
        <dbReference type="ChEBI" id="CHEBI:16301"/>
        <dbReference type="ChEBI" id="CHEBI:28938"/>
        <dbReference type="ChEBI" id="CHEBI:57783"/>
        <dbReference type="ChEBI" id="CHEBI:58349"/>
        <dbReference type="EC" id="1.7.1.4"/>
    </reaction>
</comment>
<dbReference type="Gene3D" id="3.30.390.30">
    <property type="match status" value="1"/>
</dbReference>
<evidence type="ECO:0000313" key="24">
    <source>
        <dbReference type="Proteomes" id="UP000019804"/>
    </source>
</evidence>
<evidence type="ECO:0000256" key="12">
    <source>
        <dbReference type="ARBA" id="ARBA00023002"/>
    </source>
</evidence>
<dbReference type="InterPro" id="IPR012748">
    <property type="entry name" value="Rieske-like_NirD"/>
</dbReference>